<evidence type="ECO:0000313" key="2">
    <source>
        <dbReference type="Proteomes" id="UP001227101"/>
    </source>
</evidence>
<gene>
    <name evidence="1" type="ORF">QP939_35320</name>
</gene>
<dbReference type="RefSeq" id="WP_285450673.1">
    <property type="nucleotide sequence ID" value="NZ_CP127173.1"/>
</dbReference>
<reference evidence="1 2" key="1">
    <citation type="submission" date="2023-06" db="EMBL/GenBank/DDBJ databases">
        <authorList>
            <person name="Oyuntsetseg B."/>
            <person name="Kim S.B."/>
        </authorList>
    </citation>
    <scope>NUCLEOTIDE SEQUENCE [LARGE SCALE GENOMIC DNA]</scope>
    <source>
        <strain evidence="1 2">2-2</strain>
    </source>
</reference>
<protein>
    <submittedName>
        <fullName evidence="1">Uncharacterized protein</fullName>
    </submittedName>
</protein>
<sequence>MAAIKKIAAAACSLPTPPDDIACTLELGPSFELRFVDTRGQATTLTAAAYGCQFVEGLDTRRFDAGPLWQAMADAGLPAPNRR</sequence>
<accession>A0ABY8XES8</accession>
<evidence type="ECO:0000313" key="1">
    <source>
        <dbReference type="EMBL" id="WIV54110.1"/>
    </source>
</evidence>
<keyword evidence="2" id="KW-1185">Reference proteome</keyword>
<organism evidence="1 2">
    <name type="scientific">Amycolatopsis nalaikhensis</name>
    <dbReference type="NCBI Taxonomy" id="715472"/>
    <lineage>
        <taxon>Bacteria</taxon>
        <taxon>Bacillati</taxon>
        <taxon>Actinomycetota</taxon>
        <taxon>Actinomycetes</taxon>
        <taxon>Pseudonocardiales</taxon>
        <taxon>Pseudonocardiaceae</taxon>
        <taxon>Amycolatopsis</taxon>
    </lineage>
</organism>
<proteinExistence type="predicted"/>
<dbReference type="Proteomes" id="UP001227101">
    <property type="component" value="Chromosome"/>
</dbReference>
<dbReference type="EMBL" id="CP127173">
    <property type="protein sequence ID" value="WIV54110.1"/>
    <property type="molecule type" value="Genomic_DNA"/>
</dbReference>
<name>A0ABY8XES8_9PSEU</name>